<name>A0AAD5SL73_9FUNG</name>
<comment type="caution">
    <text evidence="3">The sequence shown here is derived from an EMBL/GenBank/DDBJ whole genome shotgun (WGS) entry which is preliminary data.</text>
</comment>
<dbReference type="InterPro" id="IPR001650">
    <property type="entry name" value="Helicase_C-like"/>
</dbReference>
<sequence>MAESKKQGDKVLIFSRSIPTIEFIRHVLVEKRQYKLMVLTGATPQSQRQRMIDDFNDAGCGIDVFLISTIAGGIGVNLTAANRVVLVDQGWNP</sequence>
<dbReference type="InterPro" id="IPR050496">
    <property type="entry name" value="SNF2_RAD54_helicase_repair"/>
</dbReference>
<organism evidence="3 4">
    <name type="scientific">Physocladia obscura</name>
    <dbReference type="NCBI Taxonomy" id="109957"/>
    <lineage>
        <taxon>Eukaryota</taxon>
        <taxon>Fungi</taxon>
        <taxon>Fungi incertae sedis</taxon>
        <taxon>Chytridiomycota</taxon>
        <taxon>Chytridiomycota incertae sedis</taxon>
        <taxon>Chytridiomycetes</taxon>
        <taxon>Chytridiales</taxon>
        <taxon>Chytriomycetaceae</taxon>
        <taxon>Physocladia</taxon>
    </lineage>
</organism>
<dbReference type="PROSITE" id="PS51194">
    <property type="entry name" value="HELICASE_CTER"/>
    <property type="match status" value="1"/>
</dbReference>
<dbReference type="SMART" id="SM00490">
    <property type="entry name" value="HELICc"/>
    <property type="match status" value="1"/>
</dbReference>
<feature type="non-terminal residue" evidence="3">
    <location>
        <position position="93"/>
    </location>
</feature>
<dbReference type="AlphaFoldDB" id="A0AAD5SL73"/>
<dbReference type="Gene3D" id="3.40.50.300">
    <property type="entry name" value="P-loop containing nucleotide triphosphate hydrolases"/>
    <property type="match status" value="1"/>
</dbReference>
<evidence type="ECO:0000259" key="2">
    <source>
        <dbReference type="PROSITE" id="PS51194"/>
    </source>
</evidence>
<proteinExistence type="predicted"/>
<dbReference type="Pfam" id="PF00271">
    <property type="entry name" value="Helicase_C"/>
    <property type="match status" value="1"/>
</dbReference>
<dbReference type="Proteomes" id="UP001211907">
    <property type="component" value="Unassembled WGS sequence"/>
</dbReference>
<dbReference type="SUPFAM" id="SSF52540">
    <property type="entry name" value="P-loop containing nucleoside triphosphate hydrolases"/>
    <property type="match status" value="1"/>
</dbReference>
<feature type="domain" description="Helicase C-terminal" evidence="2">
    <location>
        <begin position="1"/>
        <end position="93"/>
    </location>
</feature>
<dbReference type="PANTHER" id="PTHR45629">
    <property type="entry name" value="SNF2/RAD54 FAMILY MEMBER"/>
    <property type="match status" value="1"/>
</dbReference>
<keyword evidence="1" id="KW-0378">Hydrolase</keyword>
<reference evidence="3" key="1">
    <citation type="submission" date="2020-05" db="EMBL/GenBank/DDBJ databases">
        <title>Phylogenomic resolution of chytrid fungi.</title>
        <authorList>
            <person name="Stajich J.E."/>
            <person name="Amses K."/>
            <person name="Simmons R."/>
            <person name="Seto K."/>
            <person name="Myers J."/>
            <person name="Bonds A."/>
            <person name="Quandt C.A."/>
            <person name="Barry K."/>
            <person name="Liu P."/>
            <person name="Grigoriev I."/>
            <person name="Longcore J.E."/>
            <person name="James T.Y."/>
        </authorList>
    </citation>
    <scope>NUCLEOTIDE SEQUENCE</scope>
    <source>
        <strain evidence="3">JEL0513</strain>
    </source>
</reference>
<dbReference type="CDD" id="cd18793">
    <property type="entry name" value="SF2_C_SNF"/>
    <property type="match status" value="1"/>
</dbReference>
<dbReference type="InterPro" id="IPR049730">
    <property type="entry name" value="SNF2/RAD54-like_C"/>
</dbReference>
<evidence type="ECO:0000313" key="3">
    <source>
        <dbReference type="EMBL" id="KAJ3077640.1"/>
    </source>
</evidence>
<dbReference type="GO" id="GO:0016787">
    <property type="term" value="F:hydrolase activity"/>
    <property type="evidence" value="ECO:0007669"/>
    <property type="project" value="UniProtKB-KW"/>
</dbReference>
<dbReference type="PANTHER" id="PTHR45629:SF7">
    <property type="entry name" value="DNA EXCISION REPAIR PROTEIN ERCC-6-RELATED"/>
    <property type="match status" value="1"/>
</dbReference>
<dbReference type="EMBL" id="JADGJH010006280">
    <property type="protein sequence ID" value="KAJ3077640.1"/>
    <property type="molecule type" value="Genomic_DNA"/>
</dbReference>
<keyword evidence="4" id="KW-1185">Reference proteome</keyword>
<gene>
    <name evidence="3" type="primary">ERCC6</name>
    <name evidence="3" type="ORF">HK100_010960</name>
</gene>
<evidence type="ECO:0000313" key="4">
    <source>
        <dbReference type="Proteomes" id="UP001211907"/>
    </source>
</evidence>
<dbReference type="InterPro" id="IPR027417">
    <property type="entry name" value="P-loop_NTPase"/>
</dbReference>
<evidence type="ECO:0000256" key="1">
    <source>
        <dbReference type="ARBA" id="ARBA00022801"/>
    </source>
</evidence>
<accession>A0AAD5SL73</accession>
<protein>
    <submittedName>
        <fullName evidence="3">DNA excision repair protein ERCC-6</fullName>
    </submittedName>
</protein>